<proteinExistence type="predicted"/>
<protein>
    <submittedName>
        <fullName evidence="1">Uncharacterized protein</fullName>
    </submittedName>
</protein>
<organism evidence="1 2">
    <name type="scientific">Astrephomene gubernaculifera</name>
    <dbReference type="NCBI Taxonomy" id="47775"/>
    <lineage>
        <taxon>Eukaryota</taxon>
        <taxon>Viridiplantae</taxon>
        <taxon>Chlorophyta</taxon>
        <taxon>core chlorophytes</taxon>
        <taxon>Chlorophyceae</taxon>
        <taxon>CS clade</taxon>
        <taxon>Chlamydomonadales</taxon>
        <taxon>Astrephomenaceae</taxon>
        <taxon>Astrephomene</taxon>
    </lineage>
</organism>
<comment type="caution">
    <text evidence="1">The sequence shown here is derived from an EMBL/GenBank/DDBJ whole genome shotgun (WGS) entry which is preliminary data.</text>
</comment>
<evidence type="ECO:0000313" key="1">
    <source>
        <dbReference type="EMBL" id="GFR41976.1"/>
    </source>
</evidence>
<dbReference type="AlphaFoldDB" id="A0AAD3HIN1"/>
<keyword evidence="2" id="KW-1185">Reference proteome</keyword>
<name>A0AAD3HIN1_9CHLO</name>
<accession>A0AAD3HIN1</accession>
<dbReference type="Proteomes" id="UP001054857">
    <property type="component" value="Unassembled WGS sequence"/>
</dbReference>
<reference evidence="1 2" key="1">
    <citation type="journal article" date="2021" name="Sci. Rep.">
        <title>Genome sequencing of the multicellular alga Astrephomene provides insights into convergent evolution of germ-soma differentiation.</title>
        <authorList>
            <person name="Yamashita S."/>
            <person name="Yamamoto K."/>
            <person name="Matsuzaki R."/>
            <person name="Suzuki S."/>
            <person name="Yamaguchi H."/>
            <person name="Hirooka S."/>
            <person name="Minakuchi Y."/>
            <person name="Miyagishima S."/>
            <person name="Kawachi M."/>
            <person name="Toyoda A."/>
            <person name="Nozaki H."/>
        </authorList>
    </citation>
    <scope>NUCLEOTIDE SEQUENCE [LARGE SCALE GENOMIC DNA]</scope>
    <source>
        <strain evidence="1 2">NIES-4017</strain>
    </source>
</reference>
<evidence type="ECO:0000313" key="2">
    <source>
        <dbReference type="Proteomes" id="UP001054857"/>
    </source>
</evidence>
<dbReference type="EMBL" id="BMAR01000002">
    <property type="protein sequence ID" value="GFR41976.1"/>
    <property type="molecule type" value="Genomic_DNA"/>
</dbReference>
<sequence>MLLALASYPRPLSHTTSYEYAVIFLGAAFGGLLSTSNLLNTAPALLQYLTTTPHPTTPPQLLAQLLGGDPASSTITPSVSSSSSASASFFSSLLRFQTSASAAATAPSSSFSSSSSSSATESTSLPPLLQLLLQLLPRPLLVLLLGFLLVSAIKEGSKALLLALLPRLLALAPPGLRRAWQPPVHPEGCWRGAQTGGEEGQKAGGARRAVTAVVAEAVSADGKEEEKEGQGGASPLAARAAAVERKAQALAAAGVLMKSPKLPYDVDFVRKFVNYGITVYAAAEFRFLAAWLLSLPSSGADGTY</sequence>
<gene>
    <name evidence="1" type="ORF">Agub_g2777</name>
</gene>